<reference evidence="1 2" key="1">
    <citation type="journal article" date="2010" name="J. Bacteriol.">
        <title>Genome sequence of Lentisphaera araneosa HTCC2155T, the type species of the order Lentisphaerales in the phylum Lentisphaerae.</title>
        <authorList>
            <person name="Thrash J.C."/>
            <person name="Cho J.C."/>
            <person name="Vergin K.L."/>
            <person name="Morris R.M."/>
            <person name="Giovannoni S.J."/>
        </authorList>
    </citation>
    <scope>NUCLEOTIDE SEQUENCE [LARGE SCALE GENOMIC DNA]</scope>
    <source>
        <strain evidence="1 2">HTCC2155</strain>
    </source>
</reference>
<dbReference type="EMBL" id="ABCK01000024">
    <property type="protein sequence ID" value="EDM25772.1"/>
    <property type="molecule type" value="Genomic_DNA"/>
</dbReference>
<gene>
    <name evidence="1" type="ORF">LNTAR_15187</name>
</gene>
<evidence type="ECO:0000313" key="2">
    <source>
        <dbReference type="Proteomes" id="UP000004947"/>
    </source>
</evidence>
<protein>
    <submittedName>
        <fullName evidence="1">Uncharacterized protein</fullName>
    </submittedName>
</protein>
<sequence>MKCLNEYQLEKIITDEKGLKILLWKKHLKNCSSCLARLKEINDNIDFSKSVKWMHRGEQ</sequence>
<proteinExistence type="predicted"/>
<comment type="caution">
    <text evidence="1">The sequence shown here is derived from an EMBL/GenBank/DDBJ whole genome shotgun (WGS) entry which is preliminary data.</text>
</comment>
<dbReference type="RefSeq" id="WP_007280434.1">
    <property type="nucleotide sequence ID" value="NZ_ABCK01000024.1"/>
</dbReference>
<dbReference type="AlphaFoldDB" id="A6DRG2"/>
<keyword evidence="2" id="KW-1185">Reference proteome</keyword>
<name>A6DRG2_9BACT</name>
<dbReference type="Proteomes" id="UP000004947">
    <property type="component" value="Unassembled WGS sequence"/>
</dbReference>
<accession>A6DRG2</accession>
<organism evidence="1 2">
    <name type="scientific">Lentisphaera araneosa HTCC2155</name>
    <dbReference type="NCBI Taxonomy" id="313628"/>
    <lineage>
        <taxon>Bacteria</taxon>
        <taxon>Pseudomonadati</taxon>
        <taxon>Lentisphaerota</taxon>
        <taxon>Lentisphaeria</taxon>
        <taxon>Lentisphaerales</taxon>
        <taxon>Lentisphaeraceae</taxon>
        <taxon>Lentisphaera</taxon>
    </lineage>
</organism>
<dbReference type="STRING" id="313628.LNTAR_15187"/>
<evidence type="ECO:0000313" key="1">
    <source>
        <dbReference type="EMBL" id="EDM25772.1"/>
    </source>
</evidence>